<evidence type="ECO:0000313" key="4">
    <source>
        <dbReference type="Proteomes" id="UP000248326"/>
    </source>
</evidence>
<evidence type="ECO:0000256" key="1">
    <source>
        <dbReference type="ARBA" id="ARBA00009673"/>
    </source>
</evidence>
<comment type="subcellular location">
    <subcellularLocation>
        <location evidence="2">Cytoplasm</location>
    </subcellularLocation>
</comment>
<dbReference type="Proteomes" id="UP000248326">
    <property type="component" value="Unassembled WGS sequence"/>
</dbReference>
<comment type="catalytic activity">
    <reaction evidence="2">
        <text>a D-aminoacyl-tRNA + H2O = a tRNA + a D-alpha-amino acid + H(+)</text>
        <dbReference type="Rhea" id="RHEA:13953"/>
        <dbReference type="Rhea" id="RHEA-COMP:10123"/>
        <dbReference type="Rhea" id="RHEA-COMP:10124"/>
        <dbReference type="ChEBI" id="CHEBI:15377"/>
        <dbReference type="ChEBI" id="CHEBI:15378"/>
        <dbReference type="ChEBI" id="CHEBI:59871"/>
        <dbReference type="ChEBI" id="CHEBI:78442"/>
        <dbReference type="ChEBI" id="CHEBI:79333"/>
        <dbReference type="EC" id="3.1.1.96"/>
    </reaction>
</comment>
<dbReference type="SUPFAM" id="SSF69500">
    <property type="entry name" value="DTD-like"/>
    <property type="match status" value="1"/>
</dbReference>
<keyword evidence="2" id="KW-0378">Hydrolase</keyword>
<comment type="domain">
    <text evidence="2">A Gly-cisPro motif from one monomer fits into the active site of the other monomer to allow specific chiral rejection of L-amino acids.</text>
</comment>
<evidence type="ECO:0000313" key="3">
    <source>
        <dbReference type="EMBL" id="PYE55285.1"/>
    </source>
</evidence>
<gene>
    <name evidence="2" type="primary">dtd</name>
    <name evidence="3" type="ORF">DES52_103116</name>
</gene>
<comment type="similarity">
    <text evidence="1 2">Belongs to the DTD family.</text>
</comment>
<name>A0A318S992_9DEIO</name>
<dbReference type="Pfam" id="PF02580">
    <property type="entry name" value="Tyr_Deacylase"/>
    <property type="match status" value="1"/>
</dbReference>
<reference evidence="3 4" key="1">
    <citation type="submission" date="2018-06" db="EMBL/GenBank/DDBJ databases">
        <title>Genomic Encyclopedia of Type Strains, Phase IV (KMG-IV): sequencing the most valuable type-strain genomes for metagenomic binning, comparative biology and taxonomic classification.</title>
        <authorList>
            <person name="Goeker M."/>
        </authorList>
    </citation>
    <scope>NUCLEOTIDE SEQUENCE [LARGE SCALE GENOMIC DNA]</scope>
    <source>
        <strain evidence="3 4">DSM 18048</strain>
    </source>
</reference>
<comment type="subunit">
    <text evidence="2">Homodimer.</text>
</comment>
<dbReference type="HAMAP" id="MF_00518">
    <property type="entry name" value="Deacylase_Dtd"/>
    <property type="match status" value="1"/>
</dbReference>
<dbReference type="GO" id="GO:0019478">
    <property type="term" value="P:D-amino acid catabolic process"/>
    <property type="evidence" value="ECO:0007669"/>
    <property type="project" value="UniProtKB-UniRule"/>
</dbReference>
<dbReference type="EC" id="3.1.1.-" evidence="2"/>
<dbReference type="AlphaFoldDB" id="A0A318S992"/>
<accession>A0A318S992</accession>
<evidence type="ECO:0000256" key="2">
    <source>
        <dbReference type="HAMAP-Rule" id="MF_00518"/>
    </source>
</evidence>
<dbReference type="EC" id="3.1.1.96" evidence="2"/>
<comment type="function">
    <text evidence="2">An aminoacyl-tRNA editing enzyme that deacylates mischarged D-aminoacyl-tRNAs. Also deacylates mischarged glycyl-tRNA(Ala), protecting cells against glycine mischarging by AlaRS. Acts via tRNA-based rather than protein-based catalysis; rejects L-amino acids rather than detecting D-amino acids in the active site. By recycling D-aminoacyl-tRNA to D-amino acids and free tRNA molecules, this enzyme counteracts the toxicity associated with the formation of D-aminoacyl-tRNA entities in vivo and helps enforce protein L-homochirality.</text>
</comment>
<keyword evidence="2" id="KW-0694">RNA-binding</keyword>
<dbReference type="GO" id="GO:0000049">
    <property type="term" value="F:tRNA binding"/>
    <property type="evidence" value="ECO:0007669"/>
    <property type="project" value="UniProtKB-UniRule"/>
</dbReference>
<dbReference type="InterPro" id="IPR023509">
    <property type="entry name" value="DTD-like_sf"/>
</dbReference>
<dbReference type="PANTHER" id="PTHR10472:SF5">
    <property type="entry name" value="D-AMINOACYL-TRNA DEACYLASE 1"/>
    <property type="match status" value="1"/>
</dbReference>
<dbReference type="Gene3D" id="3.50.80.10">
    <property type="entry name" value="D-tyrosyl-tRNA(Tyr) deacylase"/>
    <property type="match status" value="1"/>
</dbReference>
<sequence>MRALVQRVTRASVTVDGTVVGQIAGGLLVLLGVGHDDTVDTARKMAEKLAKMRVFADDAGKMNRSVLDVGGAVLSVSQFTLYGDARGGNRPSFTASAPAPRGQVLYEAFNDALRALNLCVEVGVFGAHMAVELVNDGPVTLMVEL</sequence>
<dbReference type="GO" id="GO:0005737">
    <property type="term" value="C:cytoplasm"/>
    <property type="evidence" value="ECO:0007669"/>
    <property type="project" value="UniProtKB-SubCell"/>
</dbReference>
<proteinExistence type="inferred from homology"/>
<dbReference type="NCBIfam" id="TIGR00256">
    <property type="entry name" value="D-aminoacyl-tRNA deacylase"/>
    <property type="match status" value="1"/>
</dbReference>
<comment type="catalytic activity">
    <reaction evidence="2">
        <text>glycyl-tRNA(Ala) + H2O = tRNA(Ala) + glycine + H(+)</text>
        <dbReference type="Rhea" id="RHEA:53744"/>
        <dbReference type="Rhea" id="RHEA-COMP:9657"/>
        <dbReference type="Rhea" id="RHEA-COMP:13640"/>
        <dbReference type="ChEBI" id="CHEBI:15377"/>
        <dbReference type="ChEBI" id="CHEBI:15378"/>
        <dbReference type="ChEBI" id="CHEBI:57305"/>
        <dbReference type="ChEBI" id="CHEBI:78442"/>
        <dbReference type="ChEBI" id="CHEBI:78522"/>
    </reaction>
</comment>
<feature type="short sequence motif" description="Gly-cisPro motif, important for rejection of L-amino acids" evidence="2">
    <location>
        <begin position="137"/>
        <end position="138"/>
    </location>
</feature>
<comment type="caution">
    <text evidence="3">The sequence shown here is derived from an EMBL/GenBank/DDBJ whole genome shotgun (WGS) entry which is preliminary data.</text>
</comment>
<dbReference type="InterPro" id="IPR003732">
    <property type="entry name" value="Daa-tRNA_deacyls_DTD"/>
</dbReference>
<keyword evidence="2" id="KW-0820">tRNA-binding</keyword>
<keyword evidence="4" id="KW-1185">Reference proteome</keyword>
<protein>
    <recommendedName>
        <fullName evidence="2">D-aminoacyl-tRNA deacylase</fullName>
        <shortName evidence="2">DTD</shortName>
        <ecNumber evidence="2">3.1.1.96</ecNumber>
    </recommendedName>
    <alternativeName>
        <fullName evidence="2">Gly-tRNA(Ala) deacylase</fullName>
        <ecNumber evidence="2">3.1.1.-</ecNumber>
    </alternativeName>
</protein>
<dbReference type="GO" id="GO:0043908">
    <property type="term" value="F:Ser(Gly)-tRNA(Ala) hydrolase activity"/>
    <property type="evidence" value="ECO:0007669"/>
    <property type="project" value="UniProtKB-UniRule"/>
</dbReference>
<keyword evidence="2" id="KW-0963">Cytoplasm</keyword>
<dbReference type="RefSeq" id="WP_110885643.1">
    <property type="nucleotide sequence ID" value="NZ_QJSX01000003.1"/>
</dbReference>
<dbReference type="EMBL" id="QJSX01000003">
    <property type="protein sequence ID" value="PYE55285.1"/>
    <property type="molecule type" value="Genomic_DNA"/>
</dbReference>
<dbReference type="PANTHER" id="PTHR10472">
    <property type="entry name" value="D-TYROSYL-TRNA TYR DEACYLASE"/>
    <property type="match status" value="1"/>
</dbReference>
<organism evidence="3 4">
    <name type="scientific">Deinococcus yavapaiensis KR-236</name>
    <dbReference type="NCBI Taxonomy" id="694435"/>
    <lineage>
        <taxon>Bacteria</taxon>
        <taxon>Thermotogati</taxon>
        <taxon>Deinococcota</taxon>
        <taxon>Deinococci</taxon>
        <taxon>Deinococcales</taxon>
        <taxon>Deinococcaceae</taxon>
        <taxon>Deinococcus</taxon>
    </lineage>
</organism>
<dbReference type="OrthoDB" id="9801395at2"/>
<dbReference type="GO" id="GO:0106026">
    <property type="term" value="F:Gly-tRNA(Ala) deacylase activity"/>
    <property type="evidence" value="ECO:0007669"/>
    <property type="project" value="UniProtKB-UniRule"/>
</dbReference>
<dbReference type="FunFam" id="3.50.80.10:FF:000001">
    <property type="entry name" value="D-aminoacyl-tRNA deacylase"/>
    <property type="match status" value="1"/>
</dbReference>
<dbReference type="GO" id="GO:0051500">
    <property type="term" value="F:D-tyrosyl-tRNA(Tyr) deacylase activity"/>
    <property type="evidence" value="ECO:0007669"/>
    <property type="project" value="TreeGrafter"/>
</dbReference>